<dbReference type="Proteomes" id="UP000007056">
    <property type="component" value="Chromosome"/>
</dbReference>
<reference evidence="2" key="1">
    <citation type="submission" date="2007-09" db="EMBL/GenBank/DDBJ databases">
        <title>Complete genome sequence of Rickettsia canadensis.</title>
        <authorList>
            <person name="Madan A."/>
            <person name="Fahey J."/>
            <person name="Helton E."/>
            <person name="Ketteman M."/>
            <person name="Madan A."/>
            <person name="Rodrigues S."/>
            <person name="Sanchez A."/>
            <person name="Whiting M."/>
            <person name="Dasch G."/>
            <person name="Eremeeva M."/>
        </authorList>
    </citation>
    <scope>NUCLEOTIDE SEQUENCE [LARGE SCALE GENOMIC DNA]</scope>
    <source>
        <strain evidence="2">McKiel</strain>
    </source>
</reference>
<proteinExistence type="predicted"/>
<protein>
    <submittedName>
        <fullName evidence="1">Uncharacterized protein</fullName>
    </submittedName>
</protein>
<accession>A8EYK1</accession>
<dbReference type="KEGG" id="rcm:A1E_02445"/>
<organism evidence="1 2">
    <name type="scientific">Rickettsia canadensis (strain McKiel)</name>
    <dbReference type="NCBI Taxonomy" id="293613"/>
    <lineage>
        <taxon>Bacteria</taxon>
        <taxon>Pseudomonadati</taxon>
        <taxon>Pseudomonadota</taxon>
        <taxon>Alphaproteobacteria</taxon>
        <taxon>Rickettsiales</taxon>
        <taxon>Rickettsiaceae</taxon>
        <taxon>Rickettsieae</taxon>
        <taxon>Rickettsia</taxon>
        <taxon>belli group</taxon>
    </lineage>
</organism>
<dbReference type="EMBL" id="CP000409">
    <property type="protein sequence ID" value="ABV73434.1"/>
    <property type="molecule type" value="Genomic_DNA"/>
</dbReference>
<evidence type="ECO:0000313" key="2">
    <source>
        <dbReference type="Proteomes" id="UP000007056"/>
    </source>
</evidence>
<dbReference type="HOGENOM" id="CLU_3257122_0_0_5"/>
<name>A8EYK1_RICCK</name>
<dbReference type="AlphaFoldDB" id="A8EYK1"/>
<evidence type="ECO:0000313" key="1">
    <source>
        <dbReference type="EMBL" id="ABV73434.1"/>
    </source>
</evidence>
<sequence length="42" mass="4732">MLPLQRFKTLVDVFQVIALAFFVDTKAERESIFKESLGKGTG</sequence>
<dbReference type="STRING" id="293613.A1E_02445"/>
<gene>
    <name evidence="1" type="ordered locus">A1E_02445</name>
</gene>